<feature type="compositionally biased region" description="Basic and acidic residues" evidence="1">
    <location>
        <begin position="282"/>
        <end position="298"/>
    </location>
</feature>
<evidence type="ECO:0000256" key="1">
    <source>
        <dbReference type="SAM" id="MobiDB-lite"/>
    </source>
</evidence>
<evidence type="ECO:0000313" key="4">
    <source>
        <dbReference type="Proteomes" id="UP000233524"/>
    </source>
</evidence>
<sequence>MTPSALTPTPSIPPTTSPTDSPTTRSQGRTATTPVFTPALTTPWIRPDRCGYTYDADHPPGPGTGPTAYLDWLVDHDATTFSCYPPGMFESSNSGTFSPASCPISWYTVDRPYKTDSVPESGKTTRTCCSKQYTLNGNYCERSMPTILATPVQYISSDHSYSYMTRITTYLVNATIAHHPIVILFEQKDQEVLGIFDDDEHIAEPDLTPSSKSSVGRLSIGAKVGIGIGTAAILSLLLGLLFWLLRRTAPKPTKIYPYGPDGTGGSRAVACQTSSSTLSTTRDVEAGEVHSHPRREVDPPPAYRENSPLRVMADDGPNENSPAEEELKVLKAQQEAIQRRIKQLERNTPEDST</sequence>
<dbReference type="OrthoDB" id="4770059at2759"/>
<evidence type="ECO:0000313" key="3">
    <source>
        <dbReference type="EMBL" id="PKS10510.1"/>
    </source>
</evidence>
<feature type="transmembrane region" description="Helical" evidence="2">
    <location>
        <begin position="224"/>
        <end position="245"/>
    </location>
</feature>
<name>A0A2N3NDI2_9PEZI</name>
<protein>
    <submittedName>
        <fullName evidence="3">Uncharacterized protein</fullName>
    </submittedName>
</protein>
<dbReference type="EMBL" id="NLAX01000008">
    <property type="protein sequence ID" value="PKS10510.1"/>
    <property type="molecule type" value="Genomic_DNA"/>
</dbReference>
<gene>
    <name evidence="3" type="ORF">jhhlp_002262</name>
</gene>
<accession>A0A2N3NDI2</accession>
<keyword evidence="2" id="KW-1133">Transmembrane helix</keyword>
<evidence type="ECO:0000256" key="2">
    <source>
        <dbReference type="SAM" id="Phobius"/>
    </source>
</evidence>
<organism evidence="3 4">
    <name type="scientific">Lomentospora prolificans</name>
    <dbReference type="NCBI Taxonomy" id="41688"/>
    <lineage>
        <taxon>Eukaryota</taxon>
        <taxon>Fungi</taxon>
        <taxon>Dikarya</taxon>
        <taxon>Ascomycota</taxon>
        <taxon>Pezizomycotina</taxon>
        <taxon>Sordariomycetes</taxon>
        <taxon>Hypocreomycetidae</taxon>
        <taxon>Microascales</taxon>
        <taxon>Microascaceae</taxon>
        <taxon>Lomentospora</taxon>
    </lineage>
</organism>
<feature type="region of interest" description="Disordered" evidence="1">
    <location>
        <begin position="1"/>
        <end position="42"/>
    </location>
</feature>
<proteinExistence type="predicted"/>
<dbReference type="InParanoid" id="A0A2N3NDI2"/>
<reference evidence="3 4" key="1">
    <citation type="journal article" date="2017" name="G3 (Bethesda)">
        <title>First Draft Genome Sequence of the Pathogenic Fungus Lomentospora prolificans (Formerly Scedosporium prolificans).</title>
        <authorList>
            <person name="Luo R."/>
            <person name="Zimin A."/>
            <person name="Workman R."/>
            <person name="Fan Y."/>
            <person name="Pertea G."/>
            <person name="Grossman N."/>
            <person name="Wear M.P."/>
            <person name="Jia B."/>
            <person name="Miller H."/>
            <person name="Casadevall A."/>
            <person name="Timp W."/>
            <person name="Zhang S.X."/>
            <person name="Salzberg S.L."/>
        </authorList>
    </citation>
    <scope>NUCLEOTIDE SEQUENCE [LARGE SCALE GENOMIC DNA]</scope>
    <source>
        <strain evidence="3 4">JHH-5317</strain>
    </source>
</reference>
<dbReference type="VEuPathDB" id="FungiDB:jhhlp_002262"/>
<dbReference type="STRING" id="41688.A0A2N3NDI2"/>
<feature type="compositionally biased region" description="Low complexity" evidence="1">
    <location>
        <begin position="17"/>
        <end position="26"/>
    </location>
</feature>
<keyword evidence="2" id="KW-0812">Transmembrane</keyword>
<keyword evidence="4" id="KW-1185">Reference proteome</keyword>
<dbReference type="AlphaFoldDB" id="A0A2N3NDI2"/>
<dbReference type="Proteomes" id="UP000233524">
    <property type="component" value="Unassembled WGS sequence"/>
</dbReference>
<comment type="caution">
    <text evidence="3">The sequence shown here is derived from an EMBL/GenBank/DDBJ whole genome shotgun (WGS) entry which is preliminary data.</text>
</comment>
<feature type="compositionally biased region" description="Polar residues" evidence="1">
    <location>
        <begin position="271"/>
        <end position="281"/>
    </location>
</feature>
<keyword evidence="2" id="KW-0472">Membrane</keyword>
<feature type="region of interest" description="Disordered" evidence="1">
    <location>
        <begin position="256"/>
        <end position="326"/>
    </location>
</feature>